<evidence type="ECO:0000313" key="2">
    <source>
        <dbReference type="EMBL" id="RMZ96299.1"/>
    </source>
</evidence>
<accession>A0A3M7PBF6</accession>
<protein>
    <submittedName>
        <fullName evidence="2">Uncharacterized protein</fullName>
    </submittedName>
</protein>
<dbReference type="AlphaFoldDB" id="A0A3M7PBF6"/>
<evidence type="ECO:0000313" key="3">
    <source>
        <dbReference type="Proteomes" id="UP000276133"/>
    </source>
</evidence>
<feature type="transmembrane region" description="Helical" evidence="1">
    <location>
        <begin position="6"/>
        <end position="24"/>
    </location>
</feature>
<name>A0A3M7PBF6_BRAPC</name>
<evidence type="ECO:0000256" key="1">
    <source>
        <dbReference type="SAM" id="Phobius"/>
    </source>
</evidence>
<dbReference type="EMBL" id="REGN01012289">
    <property type="protein sequence ID" value="RMZ96299.1"/>
    <property type="molecule type" value="Genomic_DNA"/>
</dbReference>
<keyword evidence="3" id="KW-1185">Reference proteome</keyword>
<keyword evidence="1" id="KW-0472">Membrane</keyword>
<dbReference type="Proteomes" id="UP000276133">
    <property type="component" value="Unassembled WGS sequence"/>
</dbReference>
<reference evidence="2 3" key="1">
    <citation type="journal article" date="2018" name="Sci. Rep.">
        <title>Genomic signatures of local adaptation to the degree of environmental predictability in rotifers.</title>
        <authorList>
            <person name="Franch-Gras L."/>
            <person name="Hahn C."/>
            <person name="Garcia-Roger E.M."/>
            <person name="Carmona M.J."/>
            <person name="Serra M."/>
            <person name="Gomez A."/>
        </authorList>
    </citation>
    <scope>NUCLEOTIDE SEQUENCE [LARGE SCALE GENOMIC DNA]</scope>
    <source>
        <strain evidence="2">HYR1</strain>
    </source>
</reference>
<gene>
    <name evidence="2" type="ORF">BpHYR1_001004</name>
</gene>
<comment type="caution">
    <text evidence="2">The sequence shown here is derived from an EMBL/GenBank/DDBJ whole genome shotgun (WGS) entry which is preliminary data.</text>
</comment>
<keyword evidence="1" id="KW-0812">Transmembrane</keyword>
<proteinExistence type="predicted"/>
<organism evidence="2 3">
    <name type="scientific">Brachionus plicatilis</name>
    <name type="common">Marine rotifer</name>
    <name type="synonym">Brachionus muelleri</name>
    <dbReference type="NCBI Taxonomy" id="10195"/>
    <lineage>
        <taxon>Eukaryota</taxon>
        <taxon>Metazoa</taxon>
        <taxon>Spiralia</taxon>
        <taxon>Gnathifera</taxon>
        <taxon>Rotifera</taxon>
        <taxon>Eurotatoria</taxon>
        <taxon>Monogononta</taxon>
        <taxon>Pseudotrocha</taxon>
        <taxon>Ploima</taxon>
        <taxon>Brachionidae</taxon>
        <taxon>Brachionus</taxon>
    </lineage>
</organism>
<sequence>MATTILYCLKAVMGSYFIFVRIFFHLQINKQSLNLLLSNIMNLILRGPLEYRNKEPIYEFLEAQMQVQQKMLHFVMTNFCSNLGPIDKLKYDFYIEQSPFAAA</sequence>
<keyword evidence="1" id="KW-1133">Transmembrane helix</keyword>